<evidence type="ECO:0000256" key="1">
    <source>
        <dbReference type="ARBA" id="ARBA00022729"/>
    </source>
</evidence>
<organism evidence="4 5">
    <name type="scientific">Pseudozyma flocculosa PF-1</name>
    <dbReference type="NCBI Taxonomy" id="1277687"/>
    <lineage>
        <taxon>Eukaryota</taxon>
        <taxon>Fungi</taxon>
        <taxon>Dikarya</taxon>
        <taxon>Basidiomycota</taxon>
        <taxon>Ustilaginomycotina</taxon>
        <taxon>Ustilaginomycetes</taxon>
        <taxon>Ustilaginales</taxon>
        <taxon>Ustilaginaceae</taxon>
        <taxon>Pseudozyma</taxon>
    </lineage>
</organism>
<accession>A0A061HEJ5</accession>
<dbReference type="InterPro" id="IPR051477">
    <property type="entry name" value="Expansin_CellWall"/>
</dbReference>
<feature type="region of interest" description="Disordered" evidence="2">
    <location>
        <begin position="172"/>
        <end position="266"/>
    </location>
</feature>
<evidence type="ECO:0000313" key="4">
    <source>
        <dbReference type="EMBL" id="EPQ29001.1"/>
    </source>
</evidence>
<keyword evidence="1 3" id="KW-0732">Signal</keyword>
<feature type="signal peptide" evidence="3">
    <location>
        <begin position="1"/>
        <end position="27"/>
    </location>
</feature>
<sequence length="284" mass="29242">MSPTPYTFTRLVSLLLLGLALTTAAGAVASDHADPGAAPAQLRRHAAGKSRRHAAADDDGSSSLALAKRGQTFHGQATFYDAGLGACGGYNSGSDFIVALNAAQYGDMGQRSSWCGKQITITYPVLGITQHATVVDVCPGCAYGSLDMSRGLFGALSNQNFDLGVFQMSWTADDGSGGEQKPKPKPTPTSTSTTPKWTPPATTKKAPRTSSTPSSTPEPTTSSHTPVQHTPSPTLSSSLSSSTSSSQQPAPTPKTDDEEPPLQNLANLEALFDGLSGMAVAAAS</sequence>
<name>A0A061HEJ5_9BASI</name>
<dbReference type="HOGENOM" id="CLU_047639_0_1_1"/>
<dbReference type="PANTHER" id="PTHR31836:SF28">
    <property type="entry name" value="SRCR DOMAIN-CONTAINING PROTEIN-RELATED"/>
    <property type="match status" value="1"/>
</dbReference>
<evidence type="ECO:0000256" key="2">
    <source>
        <dbReference type="SAM" id="MobiDB-lite"/>
    </source>
</evidence>
<dbReference type="KEGG" id="pfp:PFL1_03291"/>
<dbReference type="PANTHER" id="PTHR31836">
    <property type="match status" value="1"/>
</dbReference>
<evidence type="ECO:0000313" key="5">
    <source>
        <dbReference type="Proteomes" id="UP000053664"/>
    </source>
</evidence>
<dbReference type="RefSeq" id="XP_007878999.1">
    <property type="nucleotide sequence ID" value="XM_007880808.1"/>
</dbReference>
<dbReference type="EMBL" id="KE361632">
    <property type="protein sequence ID" value="EPQ29001.1"/>
    <property type="molecule type" value="Genomic_DNA"/>
</dbReference>
<dbReference type="SUPFAM" id="SSF50685">
    <property type="entry name" value="Barwin-like endoglucanases"/>
    <property type="match status" value="1"/>
</dbReference>
<gene>
    <name evidence="4" type="ORF">PFL1_03291</name>
</gene>
<dbReference type="eggNOG" id="ENOG502S2E4">
    <property type="taxonomic scope" value="Eukaryota"/>
</dbReference>
<dbReference type="CDD" id="cd22191">
    <property type="entry name" value="DPBB_RlpA_EXP_N-like"/>
    <property type="match status" value="1"/>
</dbReference>
<dbReference type="Proteomes" id="UP000053664">
    <property type="component" value="Unassembled WGS sequence"/>
</dbReference>
<evidence type="ECO:0000256" key="3">
    <source>
        <dbReference type="SAM" id="SignalP"/>
    </source>
</evidence>
<dbReference type="AlphaFoldDB" id="A0A061HEJ5"/>
<dbReference type="InterPro" id="IPR036908">
    <property type="entry name" value="RlpA-like_sf"/>
</dbReference>
<reference evidence="4 5" key="1">
    <citation type="journal article" date="2013" name="Plant Cell">
        <title>The transition from a phytopathogenic smut ancestor to an anamorphic biocontrol agent deciphered by comparative whole-genome analysis.</title>
        <authorList>
            <person name="Lefebvre F."/>
            <person name="Joly D.L."/>
            <person name="Labbe C."/>
            <person name="Teichmann B."/>
            <person name="Linning R."/>
            <person name="Belzile F."/>
            <person name="Bakkeren G."/>
            <person name="Belanger R.R."/>
        </authorList>
    </citation>
    <scope>NUCLEOTIDE SEQUENCE [LARGE SCALE GENOMIC DNA]</scope>
    <source>
        <strain evidence="4 5">PF-1</strain>
    </source>
</reference>
<feature type="chain" id="PRO_5001604140" description="RlpA-like protein double-psi beta-barrel domain-containing protein" evidence="3">
    <location>
        <begin position="28"/>
        <end position="284"/>
    </location>
</feature>
<proteinExistence type="predicted"/>
<protein>
    <recommendedName>
        <fullName evidence="6">RlpA-like protein double-psi beta-barrel domain-containing protein</fullName>
    </recommendedName>
</protein>
<dbReference type="OrthoDB" id="623670at2759"/>
<feature type="compositionally biased region" description="Low complexity" evidence="2">
    <location>
        <begin position="188"/>
        <end position="249"/>
    </location>
</feature>
<evidence type="ECO:0008006" key="6">
    <source>
        <dbReference type="Google" id="ProtNLM"/>
    </source>
</evidence>
<dbReference type="Gene3D" id="2.40.40.10">
    <property type="entry name" value="RlpA-like domain"/>
    <property type="match status" value="1"/>
</dbReference>
<dbReference type="GeneID" id="19317401"/>